<gene>
    <name evidence="2" type="ORF">H8S34_13950</name>
</gene>
<protein>
    <submittedName>
        <fullName evidence="2">DegV family protein</fullName>
    </submittedName>
</protein>
<dbReference type="Pfam" id="PF02645">
    <property type="entry name" value="DegV"/>
    <property type="match status" value="1"/>
</dbReference>
<accession>A0ABR7HWM5</accession>
<dbReference type="Proteomes" id="UP000660021">
    <property type="component" value="Unassembled WGS sequence"/>
</dbReference>
<organism evidence="2 3">
    <name type="scientific">Pseudoflavonifractor hominis</name>
    <dbReference type="NCBI Taxonomy" id="2763059"/>
    <lineage>
        <taxon>Bacteria</taxon>
        <taxon>Bacillati</taxon>
        <taxon>Bacillota</taxon>
        <taxon>Clostridia</taxon>
        <taxon>Eubacteriales</taxon>
        <taxon>Oscillospiraceae</taxon>
        <taxon>Pseudoflavonifractor</taxon>
    </lineage>
</organism>
<dbReference type="PANTHER" id="PTHR33434">
    <property type="entry name" value="DEGV DOMAIN-CONTAINING PROTEIN DR_1986-RELATED"/>
    <property type="match status" value="1"/>
</dbReference>
<evidence type="ECO:0000313" key="2">
    <source>
        <dbReference type="EMBL" id="MBC5731922.1"/>
    </source>
</evidence>
<proteinExistence type="predicted"/>
<dbReference type="PANTHER" id="PTHR33434:SF2">
    <property type="entry name" value="FATTY ACID-BINDING PROTEIN TM_1468"/>
    <property type="match status" value="1"/>
</dbReference>
<evidence type="ECO:0000256" key="1">
    <source>
        <dbReference type="ARBA" id="ARBA00023121"/>
    </source>
</evidence>
<evidence type="ECO:0000313" key="3">
    <source>
        <dbReference type="Proteomes" id="UP000660021"/>
    </source>
</evidence>
<dbReference type="Gene3D" id="3.40.50.10170">
    <property type="match status" value="1"/>
</dbReference>
<dbReference type="RefSeq" id="WP_186964313.1">
    <property type="nucleotide sequence ID" value="NZ_JACOPR010000011.1"/>
</dbReference>
<comment type="caution">
    <text evidence="2">The sequence shown here is derived from an EMBL/GenBank/DDBJ whole genome shotgun (WGS) entry which is preliminary data.</text>
</comment>
<dbReference type="EMBL" id="JACOPR010000011">
    <property type="protein sequence ID" value="MBC5731922.1"/>
    <property type="molecule type" value="Genomic_DNA"/>
</dbReference>
<keyword evidence="3" id="KW-1185">Reference proteome</keyword>
<dbReference type="InterPro" id="IPR043168">
    <property type="entry name" value="DegV_C"/>
</dbReference>
<reference evidence="2 3" key="1">
    <citation type="submission" date="2020-08" db="EMBL/GenBank/DDBJ databases">
        <title>Genome public.</title>
        <authorList>
            <person name="Liu C."/>
            <person name="Sun Q."/>
        </authorList>
    </citation>
    <scope>NUCLEOTIDE SEQUENCE [LARGE SCALE GENOMIC DNA]</scope>
    <source>
        <strain evidence="2 3">New-38</strain>
    </source>
</reference>
<dbReference type="InterPro" id="IPR050270">
    <property type="entry name" value="DegV_domain_contain"/>
</dbReference>
<dbReference type="InterPro" id="IPR003797">
    <property type="entry name" value="DegV"/>
</dbReference>
<name>A0ABR7HWM5_9FIRM</name>
<dbReference type="SUPFAM" id="SSF82549">
    <property type="entry name" value="DAK1/DegV-like"/>
    <property type="match status" value="1"/>
</dbReference>
<keyword evidence="1" id="KW-0446">Lipid-binding</keyword>
<sequence length="299" mass="32285">MNDVCFDRNPQKIALLTDSCADLSAEQRAGTPIFVLPLKIRCRDGEFSDGVDIFASDIYTRQAAGELPQTSLPDGGSVKDTLDHIAAQGYEKVIAIHLSSGLSGTYNMVRLQGLAREDLEVAVFDSLSGSLGIGITLLQVWEDIQAGMTWDKLVEQRVPALIRNTYPYFSVDTLEYLQKGGRIGKITALAGTMLNIKPLVGFAADGQLSSVAKVRGRKAVQGKLLELLSARAAEQGQGRRYNLAVANGGAPEEMAQLRQTIAAALPEHLHFWQGEMDATLSVYIGSGVLGACIQFLDEE</sequence>
<dbReference type="NCBIfam" id="TIGR00762">
    <property type="entry name" value="DegV"/>
    <property type="match status" value="1"/>
</dbReference>
<dbReference type="PROSITE" id="PS51482">
    <property type="entry name" value="DEGV"/>
    <property type="match status" value="1"/>
</dbReference>
<dbReference type="Gene3D" id="3.30.1180.10">
    <property type="match status" value="1"/>
</dbReference>